<dbReference type="Gene3D" id="3.40.140.10">
    <property type="entry name" value="Cytidine Deaminase, domain 2"/>
    <property type="match status" value="1"/>
</dbReference>
<keyword evidence="4" id="KW-0862">Zinc</keyword>
<dbReference type="PROSITE" id="PS50249">
    <property type="entry name" value="MPN"/>
    <property type="match status" value="1"/>
</dbReference>
<dbReference type="InterPro" id="IPR001405">
    <property type="entry name" value="UPF0758"/>
</dbReference>
<evidence type="ECO:0000256" key="1">
    <source>
        <dbReference type="ARBA" id="ARBA00022670"/>
    </source>
</evidence>
<dbReference type="EMBL" id="FONX01000003">
    <property type="protein sequence ID" value="SFE57571.1"/>
    <property type="molecule type" value="Genomic_DNA"/>
</dbReference>
<dbReference type="OrthoDB" id="9804482at2"/>
<dbReference type="InterPro" id="IPR025657">
    <property type="entry name" value="RadC_JAB"/>
</dbReference>
<dbReference type="Pfam" id="PF20582">
    <property type="entry name" value="UPF0758_N"/>
    <property type="match status" value="1"/>
</dbReference>
<dbReference type="CDD" id="cd08071">
    <property type="entry name" value="MPN_DUF2466"/>
    <property type="match status" value="1"/>
</dbReference>
<dbReference type="InterPro" id="IPR046778">
    <property type="entry name" value="UPF0758_N"/>
</dbReference>
<gene>
    <name evidence="8" type="ORF">SAMN04489711_10397</name>
</gene>
<evidence type="ECO:0000256" key="3">
    <source>
        <dbReference type="ARBA" id="ARBA00022801"/>
    </source>
</evidence>
<dbReference type="GO" id="GO:0008237">
    <property type="term" value="F:metallopeptidase activity"/>
    <property type="evidence" value="ECO:0007669"/>
    <property type="project" value="UniProtKB-KW"/>
</dbReference>
<protein>
    <submittedName>
        <fullName evidence="8">DNA replication and repair protein RadC</fullName>
    </submittedName>
</protein>
<dbReference type="PANTHER" id="PTHR30471">
    <property type="entry name" value="DNA REPAIR PROTEIN RADC"/>
    <property type="match status" value="1"/>
</dbReference>
<comment type="similarity">
    <text evidence="6">Belongs to the UPF0758 family.</text>
</comment>
<keyword evidence="1" id="KW-0645">Protease</keyword>
<name>A0A1I2BN26_9BURK</name>
<reference evidence="9" key="1">
    <citation type="submission" date="2016-10" db="EMBL/GenBank/DDBJ databases">
        <authorList>
            <person name="Varghese N."/>
            <person name="Submissions S."/>
        </authorList>
    </citation>
    <scope>NUCLEOTIDE SEQUENCE [LARGE SCALE GENOMIC DNA]</scope>
    <source>
        <strain evidence="9">DSM 27981</strain>
    </source>
</reference>
<dbReference type="NCBIfam" id="NF000642">
    <property type="entry name" value="PRK00024.1"/>
    <property type="match status" value="1"/>
</dbReference>
<dbReference type="GO" id="GO:0046872">
    <property type="term" value="F:metal ion binding"/>
    <property type="evidence" value="ECO:0007669"/>
    <property type="project" value="UniProtKB-KW"/>
</dbReference>
<evidence type="ECO:0000256" key="2">
    <source>
        <dbReference type="ARBA" id="ARBA00022723"/>
    </source>
</evidence>
<dbReference type="Pfam" id="PF04002">
    <property type="entry name" value="RadC"/>
    <property type="match status" value="1"/>
</dbReference>
<evidence type="ECO:0000313" key="8">
    <source>
        <dbReference type="EMBL" id="SFE57571.1"/>
    </source>
</evidence>
<evidence type="ECO:0000259" key="7">
    <source>
        <dbReference type="PROSITE" id="PS50249"/>
    </source>
</evidence>
<keyword evidence="2" id="KW-0479">Metal-binding</keyword>
<dbReference type="RefSeq" id="WP_092938345.1">
    <property type="nucleotide sequence ID" value="NZ_FONX01000003.1"/>
</dbReference>
<proteinExistence type="inferred from homology"/>
<feature type="domain" description="MPN" evidence="7">
    <location>
        <begin position="115"/>
        <end position="237"/>
    </location>
</feature>
<evidence type="ECO:0000256" key="5">
    <source>
        <dbReference type="ARBA" id="ARBA00023049"/>
    </source>
</evidence>
<evidence type="ECO:0000256" key="6">
    <source>
        <dbReference type="RuleBase" id="RU003797"/>
    </source>
</evidence>
<evidence type="ECO:0000313" key="9">
    <source>
        <dbReference type="Proteomes" id="UP000199119"/>
    </source>
</evidence>
<dbReference type="SUPFAM" id="SSF47781">
    <property type="entry name" value="RuvA domain 2-like"/>
    <property type="match status" value="1"/>
</dbReference>
<dbReference type="NCBIfam" id="TIGR00608">
    <property type="entry name" value="radc"/>
    <property type="match status" value="1"/>
</dbReference>
<organism evidence="8 9">
    <name type="scientific">Paracidovorax wautersii</name>
    <dbReference type="NCBI Taxonomy" id="1177982"/>
    <lineage>
        <taxon>Bacteria</taxon>
        <taxon>Pseudomonadati</taxon>
        <taxon>Pseudomonadota</taxon>
        <taxon>Betaproteobacteria</taxon>
        <taxon>Burkholderiales</taxon>
        <taxon>Comamonadaceae</taxon>
        <taxon>Paracidovorax</taxon>
    </lineage>
</organism>
<dbReference type="InterPro" id="IPR010994">
    <property type="entry name" value="RuvA_2-like"/>
</dbReference>
<dbReference type="PROSITE" id="PS01302">
    <property type="entry name" value="UPF0758"/>
    <property type="match status" value="1"/>
</dbReference>
<dbReference type="PANTHER" id="PTHR30471:SF3">
    <property type="entry name" value="UPF0758 PROTEIN YEES-RELATED"/>
    <property type="match status" value="1"/>
</dbReference>
<evidence type="ECO:0000256" key="4">
    <source>
        <dbReference type="ARBA" id="ARBA00022833"/>
    </source>
</evidence>
<keyword evidence="3" id="KW-0378">Hydrolase</keyword>
<sequence>MAIKDLPTDSQPREKLLARGPAALTDAELLAILLRTGIQGKGVLQMAQELLDPPQAEPATGRLGGGFGGIAGLLHASADDLSRIKGLGPAKRAELVAVLELARRALAQQLREREVFGSPQAVKHYLQLHLAAKAHEVFAVLFLDSQNRLIALEELFRGTLTQTSVYPREVVLRALHHHAAAVVLAHNHPSGSVQPSRADEALTRTLKTTLALIDVRVLDHVIVAPGAALSMAEEGLV</sequence>
<accession>A0A1I2BN26</accession>
<keyword evidence="5" id="KW-0482">Metalloprotease</keyword>
<dbReference type="InterPro" id="IPR020891">
    <property type="entry name" value="UPF0758_CS"/>
</dbReference>
<dbReference type="Proteomes" id="UP000199119">
    <property type="component" value="Unassembled WGS sequence"/>
</dbReference>
<dbReference type="GO" id="GO:0006508">
    <property type="term" value="P:proteolysis"/>
    <property type="evidence" value="ECO:0007669"/>
    <property type="project" value="UniProtKB-KW"/>
</dbReference>
<dbReference type="STRING" id="1177982.SAMN04489711_10397"/>
<dbReference type="AlphaFoldDB" id="A0A1I2BN26"/>
<dbReference type="InterPro" id="IPR037518">
    <property type="entry name" value="MPN"/>
</dbReference>
<keyword evidence="9" id="KW-1185">Reference proteome</keyword>